<dbReference type="EMBL" id="UHJC01000001">
    <property type="protein sequence ID" value="SUP82306.1"/>
    <property type="molecule type" value="Genomic_DNA"/>
</dbReference>
<name>A0A380Q7Z6_YERPU</name>
<accession>A0A380Q7Z6</accession>
<reference evidence="1 2" key="1">
    <citation type="submission" date="2018-06" db="EMBL/GenBank/DDBJ databases">
        <authorList>
            <consortium name="Pathogen Informatics"/>
            <person name="Doyle S."/>
        </authorList>
    </citation>
    <scope>NUCLEOTIDE SEQUENCE [LARGE SCALE GENOMIC DNA]</scope>
    <source>
        <strain evidence="1 2">NCTC8580</strain>
    </source>
</reference>
<gene>
    <name evidence="1" type="ORF">NCTC8580_02080</name>
</gene>
<proteinExistence type="predicted"/>
<dbReference type="AlphaFoldDB" id="A0A380Q7Z6"/>
<sequence length="103" mass="11555">MKALVLLMACWTGYESHFRRFLRDSTCQLPRRRVVVQDDWMLPMGLSIGKTGTLQTGGDVALKFNQKIITVAPIPGMGVFNRAAIFQIAMAFNMQRRAVSGHI</sequence>
<protein>
    <submittedName>
        <fullName evidence="1">Uncharacterized protein</fullName>
    </submittedName>
</protein>
<organism evidence="1 2">
    <name type="scientific">Yersinia pseudotuberculosis</name>
    <dbReference type="NCBI Taxonomy" id="633"/>
    <lineage>
        <taxon>Bacteria</taxon>
        <taxon>Pseudomonadati</taxon>
        <taxon>Pseudomonadota</taxon>
        <taxon>Gammaproteobacteria</taxon>
        <taxon>Enterobacterales</taxon>
        <taxon>Yersiniaceae</taxon>
        <taxon>Yersinia</taxon>
    </lineage>
</organism>
<evidence type="ECO:0000313" key="2">
    <source>
        <dbReference type="Proteomes" id="UP000255087"/>
    </source>
</evidence>
<dbReference type="Proteomes" id="UP000255087">
    <property type="component" value="Unassembled WGS sequence"/>
</dbReference>
<evidence type="ECO:0000313" key="1">
    <source>
        <dbReference type="EMBL" id="SUP82306.1"/>
    </source>
</evidence>